<reference evidence="2" key="1">
    <citation type="submission" date="2023-02" db="EMBL/GenBank/DDBJ databases">
        <title>Identification and recombinant expression of a fungal hydrolase from Papiliotrema laurentii that hydrolyzes apple cutin and clears colloidal polyester polyurethane.</title>
        <authorList>
            <consortium name="DOE Joint Genome Institute"/>
            <person name="Roman V.A."/>
            <person name="Bojanowski C."/>
            <person name="Crable B.R."/>
            <person name="Wagner D.N."/>
            <person name="Hung C.S."/>
            <person name="Nadeau L.J."/>
            <person name="Schratz L."/>
            <person name="Haridas S."/>
            <person name="Pangilinan J."/>
            <person name="Lipzen A."/>
            <person name="Na H."/>
            <person name="Yan M."/>
            <person name="Ng V."/>
            <person name="Grigoriev I.V."/>
            <person name="Spatafora J.W."/>
            <person name="Barlow D."/>
            <person name="Biffinger J."/>
            <person name="Kelley-Loughnane N."/>
            <person name="Varaljay V.A."/>
            <person name="Crookes-Goodson W.J."/>
        </authorList>
    </citation>
    <scope>NUCLEOTIDE SEQUENCE</scope>
    <source>
        <strain evidence="2">5307AH</strain>
    </source>
</reference>
<dbReference type="AlphaFoldDB" id="A0AAD9FNV7"/>
<accession>A0AAD9FNV7</accession>
<dbReference type="Proteomes" id="UP001182556">
    <property type="component" value="Unassembled WGS sequence"/>
</dbReference>
<sequence length="96" mass="10637">MNWTLLVAPGLGLSSCVLGFDALVSSRPGNRCIAWAFVSGQHRPERVWFGGMTNLAESLRQRRPFSVESAFRFVDATSSVARPTYLLFRHCSQCAS</sequence>
<keyword evidence="3" id="KW-1185">Reference proteome</keyword>
<evidence type="ECO:0000313" key="3">
    <source>
        <dbReference type="Proteomes" id="UP001182556"/>
    </source>
</evidence>
<dbReference type="EMBL" id="JAODAN010000008">
    <property type="protein sequence ID" value="KAK1922751.1"/>
    <property type="molecule type" value="Genomic_DNA"/>
</dbReference>
<keyword evidence="1" id="KW-0732">Signal</keyword>
<protein>
    <recommendedName>
        <fullName evidence="4">Secreted protein</fullName>
    </recommendedName>
</protein>
<evidence type="ECO:0008006" key="4">
    <source>
        <dbReference type="Google" id="ProtNLM"/>
    </source>
</evidence>
<name>A0AAD9FNV7_PAPLA</name>
<proteinExistence type="predicted"/>
<feature type="signal peptide" evidence="1">
    <location>
        <begin position="1"/>
        <end position="19"/>
    </location>
</feature>
<comment type="caution">
    <text evidence="2">The sequence shown here is derived from an EMBL/GenBank/DDBJ whole genome shotgun (WGS) entry which is preliminary data.</text>
</comment>
<evidence type="ECO:0000313" key="2">
    <source>
        <dbReference type="EMBL" id="KAK1922751.1"/>
    </source>
</evidence>
<feature type="chain" id="PRO_5042261659" description="Secreted protein" evidence="1">
    <location>
        <begin position="20"/>
        <end position="96"/>
    </location>
</feature>
<organism evidence="2 3">
    <name type="scientific">Papiliotrema laurentii</name>
    <name type="common">Cryptococcus laurentii</name>
    <dbReference type="NCBI Taxonomy" id="5418"/>
    <lineage>
        <taxon>Eukaryota</taxon>
        <taxon>Fungi</taxon>
        <taxon>Dikarya</taxon>
        <taxon>Basidiomycota</taxon>
        <taxon>Agaricomycotina</taxon>
        <taxon>Tremellomycetes</taxon>
        <taxon>Tremellales</taxon>
        <taxon>Rhynchogastremaceae</taxon>
        <taxon>Papiliotrema</taxon>
    </lineage>
</organism>
<gene>
    <name evidence="2" type="ORF">DB88DRAFT_369008</name>
</gene>
<evidence type="ECO:0000256" key="1">
    <source>
        <dbReference type="SAM" id="SignalP"/>
    </source>
</evidence>